<evidence type="ECO:0000256" key="2">
    <source>
        <dbReference type="SAM" id="Phobius"/>
    </source>
</evidence>
<protein>
    <submittedName>
        <fullName evidence="3">Uncharacterized protein</fullName>
    </submittedName>
</protein>
<accession>A0AAD5U3U6</accession>
<feature type="compositionally biased region" description="Polar residues" evidence="1">
    <location>
        <begin position="1"/>
        <end position="10"/>
    </location>
</feature>
<keyword evidence="2" id="KW-0812">Transmembrane</keyword>
<feature type="region of interest" description="Disordered" evidence="1">
    <location>
        <begin position="1"/>
        <end position="34"/>
    </location>
</feature>
<keyword evidence="2" id="KW-0472">Membrane</keyword>
<keyword evidence="4" id="KW-1185">Reference proteome</keyword>
<dbReference type="EMBL" id="JADGJW010000422">
    <property type="protein sequence ID" value="KAJ3217549.1"/>
    <property type="molecule type" value="Genomic_DNA"/>
</dbReference>
<dbReference type="AlphaFoldDB" id="A0AAD5U3U6"/>
<feature type="transmembrane region" description="Helical" evidence="2">
    <location>
        <begin position="73"/>
        <end position="93"/>
    </location>
</feature>
<evidence type="ECO:0000313" key="4">
    <source>
        <dbReference type="Proteomes" id="UP001211065"/>
    </source>
</evidence>
<gene>
    <name evidence="3" type="ORF">HK099_005439</name>
</gene>
<reference evidence="3" key="1">
    <citation type="submission" date="2020-05" db="EMBL/GenBank/DDBJ databases">
        <title>Phylogenomic resolution of chytrid fungi.</title>
        <authorList>
            <person name="Stajich J.E."/>
            <person name="Amses K."/>
            <person name="Simmons R."/>
            <person name="Seto K."/>
            <person name="Myers J."/>
            <person name="Bonds A."/>
            <person name="Quandt C.A."/>
            <person name="Barry K."/>
            <person name="Liu P."/>
            <person name="Grigoriev I."/>
            <person name="Longcore J.E."/>
            <person name="James T.Y."/>
        </authorList>
    </citation>
    <scope>NUCLEOTIDE SEQUENCE</scope>
    <source>
        <strain evidence="3">JEL0476</strain>
    </source>
</reference>
<evidence type="ECO:0000313" key="3">
    <source>
        <dbReference type="EMBL" id="KAJ3217549.1"/>
    </source>
</evidence>
<evidence type="ECO:0000256" key="1">
    <source>
        <dbReference type="SAM" id="MobiDB-lite"/>
    </source>
</evidence>
<comment type="caution">
    <text evidence="3">The sequence shown here is derived from an EMBL/GenBank/DDBJ whole genome shotgun (WGS) entry which is preliminary data.</text>
</comment>
<feature type="compositionally biased region" description="Polar residues" evidence="1">
    <location>
        <begin position="107"/>
        <end position="125"/>
    </location>
</feature>
<organism evidence="3 4">
    <name type="scientific">Clydaea vesicula</name>
    <dbReference type="NCBI Taxonomy" id="447962"/>
    <lineage>
        <taxon>Eukaryota</taxon>
        <taxon>Fungi</taxon>
        <taxon>Fungi incertae sedis</taxon>
        <taxon>Chytridiomycota</taxon>
        <taxon>Chytridiomycota incertae sedis</taxon>
        <taxon>Chytridiomycetes</taxon>
        <taxon>Lobulomycetales</taxon>
        <taxon>Lobulomycetaceae</taxon>
        <taxon>Clydaea</taxon>
    </lineage>
</organism>
<feature type="region of interest" description="Disordered" evidence="1">
    <location>
        <begin position="106"/>
        <end position="141"/>
    </location>
</feature>
<keyword evidence="2" id="KW-1133">Transmembrane helix</keyword>
<sequence length="248" mass="28296">MFSNQTTYPTQILLEKRRKSEKKKSRESTGESKTASIISSTFFIPSTTLPNPTTLTSNRSDSKPSTHFEINSLLLFVVPISLIFFLSLCVFCFKFKVSKLRAKNPSREVSSNNLSIPHSEQSSTLRLKHRDTRNNTTPQNDDIFRNSTIMRSGLFDLNTNFKLKNFSDDDAANTANIVKKVPKISAFPYSSSDVLHSNRNSDDDNLYMQELFDSAHKKNFKDRILSLPLSDTNIYSDIDFNIIKRMSI</sequence>
<dbReference type="Proteomes" id="UP001211065">
    <property type="component" value="Unassembled WGS sequence"/>
</dbReference>
<proteinExistence type="predicted"/>
<name>A0AAD5U3U6_9FUNG</name>